<dbReference type="GeneID" id="3342390"/>
<protein>
    <submittedName>
        <fullName evidence="1">Gp68</fullName>
    </submittedName>
</protein>
<name>Q5DN37_9CAUD</name>
<reference evidence="1 2" key="1">
    <citation type="journal article" date="2005" name="Appl. Environ. Microbiol.">
        <title>Genomic analysis of bacteriophage PhiJL001: insights into its interaction with a sponge-associated alpha-proteobacterium.</title>
        <authorList>
            <person name="Lohr J.E."/>
            <person name="Chen F."/>
            <person name="Hill R.T."/>
        </authorList>
    </citation>
    <scope>NUCLEOTIDE SEQUENCE</scope>
</reference>
<keyword evidence="2" id="KW-1185">Reference proteome</keyword>
<organism evidence="1 2">
    <name type="scientific">Alphaproteobacteria phage PhiJL001</name>
    <dbReference type="NCBI Taxonomy" id="2681607"/>
    <lineage>
        <taxon>Viruses</taxon>
        <taxon>Duplodnaviria</taxon>
        <taxon>Heunggongvirae</taxon>
        <taxon>Uroviricota</taxon>
        <taxon>Caudoviricetes</taxon>
        <taxon>Mesyanzhinovviridae</taxon>
        <taxon>Keylargovirus</taxon>
        <taxon>Keylargovirus JL001</taxon>
    </lineage>
</organism>
<dbReference type="RefSeq" id="YP_223992.1">
    <property type="nucleotide sequence ID" value="NC_006938.1"/>
</dbReference>
<evidence type="ECO:0000313" key="2">
    <source>
        <dbReference type="Proteomes" id="UP000000993"/>
    </source>
</evidence>
<evidence type="ECO:0000313" key="1">
    <source>
        <dbReference type="EMBL" id="AAT69544.1"/>
    </source>
</evidence>
<dbReference type="Proteomes" id="UP000000993">
    <property type="component" value="Segment"/>
</dbReference>
<accession>Q5DN37</accession>
<proteinExistence type="predicted"/>
<dbReference type="EMBL" id="AY576273">
    <property type="protein sequence ID" value="AAT69544.1"/>
    <property type="molecule type" value="Genomic_DNA"/>
</dbReference>
<gene>
    <name evidence="1" type="ORF">JL001p68</name>
</gene>
<dbReference type="KEGG" id="vg:3342390"/>
<sequence length="271" mass="27614">MKPVKTNRRRKLGAWLDAQVAKFGGTATARTVSAVDFSDDVAATGTLTITAEPTAGETVTIGLVTYHFVDSLNEFSLVPQVLRTGDVGVATQSLLDAINLTEGGDGANYINAPTNQEVTATGRTDTTLTVTAKAAGTSANSIATTETLAFGSWGGATLSGGANGNFLTSVAHGFTSGDGPYEVFSTIALPSGLTSGVGYYVGVLDANTFELFLDADSAGQPGVAAEVDMTDAGSGTITVGAQVTDQSIVEHMRDGETPNALANSTDIDDFA</sequence>